<accession>A0A7J8VNK1</accession>
<comment type="caution">
    <text evidence="1">The sequence shown here is derived from an EMBL/GenBank/DDBJ whole genome shotgun (WGS) entry which is preliminary data.</text>
</comment>
<sequence>MPGCVPFEMASHARVLGRVKTRGYTDLYHTIKPHTRVLGRVKQLT</sequence>
<feature type="non-terminal residue" evidence="1">
    <location>
        <position position="45"/>
    </location>
</feature>
<dbReference type="EMBL" id="JABFAB010000011">
    <property type="protein sequence ID" value="MBA0664182.1"/>
    <property type="molecule type" value="Genomic_DNA"/>
</dbReference>
<organism evidence="1 2">
    <name type="scientific">Gossypium klotzschianum</name>
    <dbReference type="NCBI Taxonomy" id="34286"/>
    <lineage>
        <taxon>Eukaryota</taxon>
        <taxon>Viridiplantae</taxon>
        <taxon>Streptophyta</taxon>
        <taxon>Embryophyta</taxon>
        <taxon>Tracheophyta</taxon>
        <taxon>Spermatophyta</taxon>
        <taxon>Magnoliopsida</taxon>
        <taxon>eudicotyledons</taxon>
        <taxon>Gunneridae</taxon>
        <taxon>Pentapetalae</taxon>
        <taxon>rosids</taxon>
        <taxon>malvids</taxon>
        <taxon>Malvales</taxon>
        <taxon>Malvaceae</taxon>
        <taxon>Malvoideae</taxon>
        <taxon>Gossypium</taxon>
    </lineage>
</organism>
<proteinExistence type="predicted"/>
<protein>
    <submittedName>
        <fullName evidence="1">Uncharacterized protein</fullName>
    </submittedName>
</protein>
<name>A0A7J8VNK1_9ROSI</name>
<evidence type="ECO:0000313" key="2">
    <source>
        <dbReference type="Proteomes" id="UP000593573"/>
    </source>
</evidence>
<evidence type="ECO:0000313" key="1">
    <source>
        <dbReference type="EMBL" id="MBA0664182.1"/>
    </source>
</evidence>
<dbReference type="Proteomes" id="UP000593573">
    <property type="component" value="Unassembled WGS sequence"/>
</dbReference>
<keyword evidence="2" id="KW-1185">Reference proteome</keyword>
<reference evidence="1 2" key="1">
    <citation type="journal article" date="2019" name="Genome Biol. Evol.">
        <title>Insights into the evolution of the New World diploid cottons (Gossypium, subgenus Houzingenia) based on genome sequencing.</title>
        <authorList>
            <person name="Grover C.E."/>
            <person name="Arick M.A. 2nd"/>
            <person name="Thrash A."/>
            <person name="Conover J.L."/>
            <person name="Sanders W.S."/>
            <person name="Peterson D.G."/>
            <person name="Frelichowski J.E."/>
            <person name="Scheffler J.A."/>
            <person name="Scheffler B.E."/>
            <person name="Wendel J.F."/>
        </authorList>
    </citation>
    <scope>NUCLEOTIDE SEQUENCE [LARGE SCALE GENOMIC DNA]</scope>
    <source>
        <strain evidence="1">57</strain>
        <tissue evidence="1">Leaf</tissue>
    </source>
</reference>
<dbReference type="AlphaFoldDB" id="A0A7J8VNK1"/>
<gene>
    <name evidence="1" type="ORF">Goklo_004228</name>
</gene>